<dbReference type="Pfam" id="PF01979">
    <property type="entry name" value="Amidohydro_1"/>
    <property type="match status" value="1"/>
</dbReference>
<dbReference type="InterPro" id="IPR032466">
    <property type="entry name" value="Metal_Hydrolase"/>
</dbReference>
<dbReference type="Proteomes" id="UP000712673">
    <property type="component" value="Unassembled WGS sequence"/>
</dbReference>
<dbReference type="InterPro" id="IPR011059">
    <property type="entry name" value="Metal-dep_hydrolase_composite"/>
</dbReference>
<dbReference type="InterPro" id="IPR050378">
    <property type="entry name" value="Metallo-dep_Hydrolases_sf"/>
</dbReference>
<dbReference type="PANTHER" id="PTHR11647">
    <property type="entry name" value="HYDRANTOINASE/DIHYDROPYRIMIDINASE FAMILY MEMBER"/>
    <property type="match status" value="1"/>
</dbReference>
<organism evidence="4 5">
    <name type="scientific">Tectimicrobiota bacterium</name>
    <dbReference type="NCBI Taxonomy" id="2528274"/>
    <lineage>
        <taxon>Bacteria</taxon>
        <taxon>Pseudomonadati</taxon>
        <taxon>Nitrospinota/Tectimicrobiota group</taxon>
        <taxon>Candidatus Tectimicrobiota</taxon>
    </lineage>
</organism>
<dbReference type="AlphaFoldDB" id="A0A937VX29"/>
<evidence type="ECO:0000313" key="5">
    <source>
        <dbReference type="Proteomes" id="UP000712673"/>
    </source>
</evidence>
<comment type="caution">
    <text evidence="4">The sequence shown here is derived from an EMBL/GenBank/DDBJ whole genome shotgun (WGS) entry which is preliminary data.</text>
</comment>
<protein>
    <submittedName>
        <fullName evidence="4">Amidohydrolase family protein</fullName>
    </submittedName>
</protein>
<dbReference type="EMBL" id="VGLS01000040">
    <property type="protein sequence ID" value="MBM3222648.1"/>
    <property type="molecule type" value="Genomic_DNA"/>
</dbReference>
<dbReference type="PANTHER" id="PTHR11647:SF1">
    <property type="entry name" value="COLLAPSIN RESPONSE MEDIATOR PROTEIN"/>
    <property type="match status" value="1"/>
</dbReference>
<gene>
    <name evidence="4" type="ORF">FJZ47_02420</name>
</gene>
<reference evidence="4" key="1">
    <citation type="submission" date="2019-03" db="EMBL/GenBank/DDBJ databases">
        <title>Lake Tanganyika Metagenome-Assembled Genomes (MAGs).</title>
        <authorList>
            <person name="Tran P."/>
        </authorList>
    </citation>
    <scope>NUCLEOTIDE SEQUENCE</scope>
    <source>
        <strain evidence="4">K_DeepCast_65m_m2_066</strain>
    </source>
</reference>
<comment type="cofactor">
    <cofactor evidence="1">
        <name>Zn(2+)</name>
        <dbReference type="ChEBI" id="CHEBI:29105"/>
    </cofactor>
</comment>
<proteinExistence type="inferred from homology"/>
<dbReference type="SUPFAM" id="SSF51556">
    <property type="entry name" value="Metallo-dependent hydrolases"/>
    <property type="match status" value="1"/>
</dbReference>
<feature type="domain" description="Amidohydrolase-related" evidence="3">
    <location>
        <begin position="52"/>
        <end position="440"/>
    </location>
</feature>
<comment type="similarity">
    <text evidence="2">Belongs to the metallo-dependent hydrolases superfamily. Hydantoinase/dihydropyrimidinase family.</text>
</comment>
<dbReference type="GO" id="GO:0016812">
    <property type="term" value="F:hydrolase activity, acting on carbon-nitrogen (but not peptide) bonds, in cyclic amides"/>
    <property type="evidence" value="ECO:0007669"/>
    <property type="project" value="TreeGrafter"/>
</dbReference>
<sequence length="471" mass="51766">MLDYVIRGGQVVTPGGVGNWDIGVRGEKIVAVAETGALTDEVGRVIDATGKIVIPGGIEPHAHVAAPIMGHPNTETAPPDQVSRAAVFGGTTTLVDFAIQGPGRDIFQAIEERNGRWKGQSYSDYTYHCMLLGAIPDEVITQIPQVIEAGFPTFKVFTTNIRPNVLDRMARLGHVSAVMEEVAANNGLMVVHAEDDDMVQFLYQRLKNQGTYDWTNMHKAHTGMSEDLSFRRVIRAAEWTGAAVYFVHVSAKEGVQAIREARGKGLPIYGETLHNYVSFTADDYQKPDGMKYHTYPSLKSEDDRQALWNGLLKGDIHTMATDEYCTSYALKIEGKTIENVTGGHSGAETRVGITYTEGVVKRGMSLEHFVNITSANAARLIGLYPRKGAIAPGSDADIVFIDPNIRKHLSMSDLHISDYSIWEGWEVHGWPVFTMLRGTIMVENGRLVGTQGTGQLIPRKIDSVMLTRPRL</sequence>
<dbReference type="InterPro" id="IPR006680">
    <property type="entry name" value="Amidohydro-rel"/>
</dbReference>
<name>A0A937VX29_UNCTE</name>
<accession>A0A937VX29</accession>
<evidence type="ECO:0000256" key="1">
    <source>
        <dbReference type="ARBA" id="ARBA00001947"/>
    </source>
</evidence>
<dbReference type="FunFam" id="3.20.20.140:FF:000174">
    <property type="entry name" value="Dihydropyrimidinase-related protein 2"/>
    <property type="match status" value="1"/>
</dbReference>
<dbReference type="SUPFAM" id="SSF51338">
    <property type="entry name" value="Composite domain of metallo-dependent hydrolases"/>
    <property type="match status" value="2"/>
</dbReference>
<evidence type="ECO:0000259" key="3">
    <source>
        <dbReference type="Pfam" id="PF01979"/>
    </source>
</evidence>
<dbReference type="GO" id="GO:0005829">
    <property type="term" value="C:cytosol"/>
    <property type="evidence" value="ECO:0007669"/>
    <property type="project" value="TreeGrafter"/>
</dbReference>
<dbReference type="Gene3D" id="3.20.20.140">
    <property type="entry name" value="Metal-dependent hydrolases"/>
    <property type="match status" value="1"/>
</dbReference>
<evidence type="ECO:0000256" key="2">
    <source>
        <dbReference type="ARBA" id="ARBA00008829"/>
    </source>
</evidence>
<evidence type="ECO:0000313" key="4">
    <source>
        <dbReference type="EMBL" id="MBM3222648.1"/>
    </source>
</evidence>
<dbReference type="Gene3D" id="2.30.40.10">
    <property type="entry name" value="Urease, subunit C, domain 1"/>
    <property type="match status" value="1"/>
</dbReference>